<evidence type="ECO:0000259" key="9">
    <source>
        <dbReference type="PROSITE" id="PS50885"/>
    </source>
</evidence>
<dbReference type="InterPro" id="IPR029787">
    <property type="entry name" value="Nucleotide_cyclase"/>
</dbReference>
<dbReference type="CDD" id="cd18773">
    <property type="entry name" value="PDC1_HK_sensor"/>
    <property type="match status" value="1"/>
</dbReference>
<dbReference type="PROSITE" id="PS50883">
    <property type="entry name" value="EAL"/>
    <property type="match status" value="1"/>
</dbReference>
<dbReference type="PANTHER" id="PTHR44757:SF2">
    <property type="entry name" value="BIOFILM ARCHITECTURE MAINTENANCE PROTEIN MBAA"/>
    <property type="match status" value="1"/>
</dbReference>
<keyword evidence="5 7" id="KW-0472">Membrane</keyword>
<keyword evidence="6" id="KW-0175">Coiled coil</keyword>
<comment type="subcellular location">
    <subcellularLocation>
        <location evidence="1">Cell membrane</location>
        <topology evidence="1">Multi-pass membrane protein</topology>
    </subcellularLocation>
</comment>
<dbReference type="InterPro" id="IPR000160">
    <property type="entry name" value="GGDEF_dom"/>
</dbReference>
<evidence type="ECO:0000256" key="5">
    <source>
        <dbReference type="ARBA" id="ARBA00023136"/>
    </source>
</evidence>
<dbReference type="GO" id="GO:0007165">
    <property type="term" value="P:signal transduction"/>
    <property type="evidence" value="ECO:0007669"/>
    <property type="project" value="InterPro"/>
</dbReference>
<dbReference type="SMART" id="SM00304">
    <property type="entry name" value="HAMP"/>
    <property type="match status" value="1"/>
</dbReference>
<sequence length="799" mass="91443">MSIITISFITTVLFVFLSYTSISKSLKNQYIHESESVLQQSTNYFSYQFLNVENILEKLSEELTVESDNIFGTLQFYEQLIPSSSTIFMGLENGKYYYSSKQLYPKSYKVVEQEWYKNINKSEGVTWTKPYMDYLTPEIIISASMPITHNGLHGVVAIHFKIDKISEMISESRIGEDGLVMLLDGNGTILANRDNYLIGESIIHPQQEKLLEQSFDQLVPYSIDNKEYLIQTKAISQNGMSILTAISEEELRNELVKSLLPIVLTGILSLLIFGTMAYVGLLKVIKPLKKLIDLMSSVELGNYNVYAKEKDYLEVHQLTKGFNSMIHGLKKRDQELNHTYNEIKKTEKQLRVKYEELKESEEKIQHLAAYDSLTGLLNRRSIMQLLNQTIENNNGELYKAIIFLDLDNFKTVNDSLGHSTGDHLIVEVAQRLNNLTAKRKDVARISGDEFILICHDLHSESESEQIAQEITALFEEPIIIDSKQLNVTASVGVAIYPSHATTTEELLKIADMAMYQAKHFGKNCYKVFDETVKREVDEKVEIELGIGECLRNNKFELFFQPLFNVQQGRVTNVEALLRTKSSALSKFNIFQIIQTAEITGQILEIDQWVIREACRSIQRINEHMEDPLHISVNISALHIMQQDFVKNIKTILEETGVEPGWIDLEITETSLMESFDLNIAKLFELKELGISLHLDDFGTGYSSLNYLNRLPIDHVKIDKSFVDKMLQSEKDSKMVETIIALSHNIGLQVVAEGVEHEDQFELLASYQCELIQGYYISKPVNYETIIRFIQNQNINHMSI</sequence>
<accession>A0A396SBE0</accession>
<dbReference type="Pfam" id="PF02743">
    <property type="entry name" value="dCache_1"/>
    <property type="match status" value="1"/>
</dbReference>
<dbReference type="InterPro" id="IPR035919">
    <property type="entry name" value="EAL_sf"/>
</dbReference>
<feature type="coiled-coil region" evidence="6">
    <location>
        <begin position="329"/>
        <end position="363"/>
    </location>
</feature>
<dbReference type="InterPro" id="IPR033479">
    <property type="entry name" value="dCache_1"/>
</dbReference>
<dbReference type="InterPro" id="IPR001633">
    <property type="entry name" value="EAL_dom"/>
</dbReference>
<dbReference type="InterPro" id="IPR052155">
    <property type="entry name" value="Biofilm_reg_signaling"/>
</dbReference>
<dbReference type="SUPFAM" id="SSF141868">
    <property type="entry name" value="EAL domain-like"/>
    <property type="match status" value="1"/>
</dbReference>
<dbReference type="Pfam" id="PF00990">
    <property type="entry name" value="GGDEF"/>
    <property type="match status" value="1"/>
</dbReference>
<evidence type="ECO:0000259" key="10">
    <source>
        <dbReference type="PROSITE" id="PS50887"/>
    </source>
</evidence>
<gene>
    <name evidence="11" type="ORF">D1B33_13750</name>
</gene>
<keyword evidence="2" id="KW-1003">Cell membrane</keyword>
<dbReference type="InterPro" id="IPR043128">
    <property type="entry name" value="Rev_trsase/Diguanyl_cyclase"/>
</dbReference>
<evidence type="ECO:0000259" key="8">
    <source>
        <dbReference type="PROSITE" id="PS50883"/>
    </source>
</evidence>
<keyword evidence="3 7" id="KW-0812">Transmembrane</keyword>
<evidence type="ECO:0000256" key="1">
    <source>
        <dbReference type="ARBA" id="ARBA00004651"/>
    </source>
</evidence>
<keyword evidence="12" id="KW-1185">Reference proteome</keyword>
<feature type="domain" description="HAMP" evidence="9">
    <location>
        <begin position="282"/>
        <end position="334"/>
    </location>
</feature>
<comment type="caution">
    <text evidence="11">The sequence shown here is derived from an EMBL/GenBank/DDBJ whole genome shotgun (WGS) entry which is preliminary data.</text>
</comment>
<dbReference type="PANTHER" id="PTHR44757">
    <property type="entry name" value="DIGUANYLATE CYCLASE DGCP"/>
    <property type="match status" value="1"/>
</dbReference>
<dbReference type="InterPro" id="IPR003660">
    <property type="entry name" value="HAMP_dom"/>
</dbReference>
<keyword evidence="4 7" id="KW-1133">Transmembrane helix</keyword>
<dbReference type="CDD" id="cd12912">
    <property type="entry name" value="PDC2_MCP_like"/>
    <property type="match status" value="1"/>
</dbReference>
<dbReference type="CDD" id="cd01949">
    <property type="entry name" value="GGDEF"/>
    <property type="match status" value="1"/>
</dbReference>
<feature type="domain" description="EAL" evidence="8">
    <location>
        <begin position="539"/>
        <end position="793"/>
    </location>
</feature>
<dbReference type="NCBIfam" id="TIGR00254">
    <property type="entry name" value="GGDEF"/>
    <property type="match status" value="1"/>
</dbReference>
<proteinExistence type="predicted"/>
<dbReference type="EMBL" id="QWEI01000008">
    <property type="protein sequence ID" value="RHW34709.1"/>
    <property type="molecule type" value="Genomic_DNA"/>
</dbReference>
<organism evidence="11 12">
    <name type="scientific">Ureibacillus yapensis</name>
    <dbReference type="NCBI Taxonomy" id="2304605"/>
    <lineage>
        <taxon>Bacteria</taxon>
        <taxon>Bacillati</taxon>
        <taxon>Bacillota</taxon>
        <taxon>Bacilli</taxon>
        <taxon>Bacillales</taxon>
        <taxon>Caryophanaceae</taxon>
        <taxon>Ureibacillus</taxon>
    </lineage>
</organism>
<dbReference type="SUPFAM" id="SSF103190">
    <property type="entry name" value="Sensory domain-like"/>
    <property type="match status" value="1"/>
</dbReference>
<evidence type="ECO:0000313" key="11">
    <source>
        <dbReference type="EMBL" id="RHW34709.1"/>
    </source>
</evidence>
<dbReference type="PROSITE" id="PS50887">
    <property type="entry name" value="GGDEF"/>
    <property type="match status" value="1"/>
</dbReference>
<dbReference type="SMART" id="SM00267">
    <property type="entry name" value="GGDEF"/>
    <property type="match status" value="1"/>
</dbReference>
<feature type="domain" description="GGDEF" evidence="10">
    <location>
        <begin position="397"/>
        <end position="530"/>
    </location>
</feature>
<dbReference type="SMART" id="SM00052">
    <property type="entry name" value="EAL"/>
    <property type="match status" value="1"/>
</dbReference>
<dbReference type="Proteomes" id="UP000265692">
    <property type="component" value="Unassembled WGS sequence"/>
</dbReference>
<dbReference type="Gene3D" id="3.30.450.20">
    <property type="entry name" value="PAS domain"/>
    <property type="match status" value="2"/>
</dbReference>
<evidence type="ECO:0000256" key="3">
    <source>
        <dbReference type="ARBA" id="ARBA00022692"/>
    </source>
</evidence>
<dbReference type="Pfam" id="PF00563">
    <property type="entry name" value="EAL"/>
    <property type="match status" value="1"/>
</dbReference>
<evidence type="ECO:0000256" key="7">
    <source>
        <dbReference type="SAM" id="Phobius"/>
    </source>
</evidence>
<evidence type="ECO:0000313" key="12">
    <source>
        <dbReference type="Proteomes" id="UP000265692"/>
    </source>
</evidence>
<dbReference type="Gene3D" id="3.30.70.270">
    <property type="match status" value="1"/>
</dbReference>
<dbReference type="InterPro" id="IPR029151">
    <property type="entry name" value="Sensor-like_sf"/>
</dbReference>
<protein>
    <submittedName>
        <fullName evidence="11">EAL domain-containing protein</fullName>
    </submittedName>
</protein>
<dbReference type="SUPFAM" id="SSF55073">
    <property type="entry name" value="Nucleotide cyclase"/>
    <property type="match status" value="1"/>
</dbReference>
<dbReference type="GO" id="GO:0005886">
    <property type="term" value="C:plasma membrane"/>
    <property type="evidence" value="ECO:0007669"/>
    <property type="project" value="UniProtKB-SubCell"/>
</dbReference>
<dbReference type="Gene3D" id="3.20.20.450">
    <property type="entry name" value="EAL domain"/>
    <property type="match status" value="1"/>
</dbReference>
<feature type="transmembrane region" description="Helical" evidence="7">
    <location>
        <begin position="259"/>
        <end position="281"/>
    </location>
</feature>
<evidence type="ECO:0000256" key="2">
    <source>
        <dbReference type="ARBA" id="ARBA00022475"/>
    </source>
</evidence>
<dbReference type="CDD" id="cd06225">
    <property type="entry name" value="HAMP"/>
    <property type="match status" value="1"/>
</dbReference>
<reference evidence="11 12" key="1">
    <citation type="submission" date="2018-08" db="EMBL/GenBank/DDBJ databases">
        <title>Lysinibacillus sp. YLB-03 draft genome sequence.</title>
        <authorList>
            <person name="Yu L."/>
        </authorList>
    </citation>
    <scope>NUCLEOTIDE SEQUENCE [LARGE SCALE GENOMIC DNA]</scope>
    <source>
        <strain evidence="11 12">YLB-03</strain>
    </source>
</reference>
<evidence type="ECO:0000256" key="6">
    <source>
        <dbReference type="SAM" id="Coils"/>
    </source>
</evidence>
<dbReference type="RefSeq" id="WP_118876976.1">
    <property type="nucleotide sequence ID" value="NZ_QWEI01000008.1"/>
</dbReference>
<dbReference type="PROSITE" id="PS50885">
    <property type="entry name" value="HAMP"/>
    <property type="match status" value="1"/>
</dbReference>
<dbReference type="AlphaFoldDB" id="A0A396SBE0"/>
<dbReference type="CDD" id="cd01948">
    <property type="entry name" value="EAL"/>
    <property type="match status" value="1"/>
</dbReference>
<name>A0A396SBE0_9BACL</name>
<evidence type="ECO:0000256" key="4">
    <source>
        <dbReference type="ARBA" id="ARBA00022989"/>
    </source>
</evidence>